<evidence type="ECO:0000313" key="4">
    <source>
        <dbReference type="Proteomes" id="UP000044602"/>
    </source>
</evidence>
<organism evidence="2 5">
    <name type="scientific">Verticillium longisporum</name>
    <name type="common">Verticillium dahliae var. longisporum</name>
    <dbReference type="NCBI Taxonomy" id="100787"/>
    <lineage>
        <taxon>Eukaryota</taxon>
        <taxon>Fungi</taxon>
        <taxon>Dikarya</taxon>
        <taxon>Ascomycota</taxon>
        <taxon>Pezizomycotina</taxon>
        <taxon>Sordariomycetes</taxon>
        <taxon>Hypocreomycetidae</taxon>
        <taxon>Glomerellales</taxon>
        <taxon>Plectosphaerellaceae</taxon>
        <taxon>Verticillium</taxon>
    </lineage>
</organism>
<feature type="region of interest" description="Disordered" evidence="1">
    <location>
        <begin position="40"/>
        <end position="100"/>
    </location>
</feature>
<dbReference type="EMBL" id="CVQI01008557">
    <property type="protein sequence ID" value="CRK18007.1"/>
    <property type="molecule type" value="Genomic_DNA"/>
</dbReference>
<proteinExistence type="predicted"/>
<evidence type="ECO:0000313" key="3">
    <source>
        <dbReference type="EMBL" id="CRK38319.1"/>
    </source>
</evidence>
<evidence type="ECO:0000313" key="5">
    <source>
        <dbReference type="Proteomes" id="UP000045706"/>
    </source>
</evidence>
<sequence>MNIKSASRAQDECVEMSFTKDVATLHRQAELVTICKNTAQSRKASNGTEEQPVAGNTKQQHPTPHNRLRHRSQDNHLSPGPSHLPNARHMEKGPHVTTHTEGLLSNTISAAHPRVSQATLIRPQTSPRAHIGTPIRELLRPPFSHFARSHWGETEE</sequence>
<accession>A0A0G4L7L0</accession>
<evidence type="ECO:0000256" key="1">
    <source>
        <dbReference type="SAM" id="MobiDB-lite"/>
    </source>
</evidence>
<dbReference type="Proteomes" id="UP000045706">
    <property type="component" value="Unassembled WGS sequence"/>
</dbReference>
<feature type="compositionally biased region" description="Polar residues" evidence="1">
    <location>
        <begin position="40"/>
        <end position="63"/>
    </location>
</feature>
<gene>
    <name evidence="3" type="ORF">BN1708_007709</name>
    <name evidence="2" type="ORF">BN1723_011468</name>
</gene>
<dbReference type="EMBL" id="CVQH01025416">
    <property type="protein sequence ID" value="CRK38319.1"/>
    <property type="molecule type" value="Genomic_DNA"/>
</dbReference>
<dbReference type="Proteomes" id="UP000044602">
    <property type="component" value="Unassembled WGS sequence"/>
</dbReference>
<evidence type="ECO:0000313" key="2">
    <source>
        <dbReference type="EMBL" id="CRK18007.1"/>
    </source>
</evidence>
<protein>
    <submittedName>
        <fullName evidence="2">Uncharacterized protein</fullName>
    </submittedName>
</protein>
<reference evidence="4 5" key="1">
    <citation type="submission" date="2015-05" db="EMBL/GenBank/DDBJ databases">
        <authorList>
            <person name="Fogelqvist Johan"/>
        </authorList>
    </citation>
    <scope>NUCLEOTIDE SEQUENCE [LARGE SCALE GENOMIC DNA]</scope>
    <source>
        <strain evidence="3">VL1</strain>
        <strain evidence="2">VL2</strain>
    </source>
</reference>
<dbReference type="AlphaFoldDB" id="A0A0G4L7L0"/>
<keyword evidence="4" id="KW-1185">Reference proteome</keyword>
<name>A0A0G4L7L0_VERLO</name>